<dbReference type="PROSITE" id="PS50835">
    <property type="entry name" value="IG_LIKE"/>
    <property type="match status" value="1"/>
</dbReference>
<gene>
    <name evidence="5" type="ORF">HF086_015603</name>
</gene>
<dbReference type="SUPFAM" id="SSF48726">
    <property type="entry name" value="Immunoglobulin"/>
    <property type="match status" value="1"/>
</dbReference>
<feature type="compositionally biased region" description="Polar residues" evidence="3">
    <location>
        <begin position="690"/>
        <end position="701"/>
    </location>
</feature>
<dbReference type="InterPro" id="IPR003599">
    <property type="entry name" value="Ig_sub"/>
</dbReference>
<protein>
    <recommendedName>
        <fullName evidence="4">Ig-like domain-containing protein</fullName>
    </recommendedName>
</protein>
<feature type="compositionally biased region" description="Low complexity" evidence="3">
    <location>
        <begin position="540"/>
        <end position="557"/>
    </location>
</feature>
<feature type="region of interest" description="Disordered" evidence="3">
    <location>
        <begin position="876"/>
        <end position="899"/>
    </location>
</feature>
<organism evidence="5 6">
    <name type="scientific">Spodoptera exigua</name>
    <name type="common">Beet armyworm</name>
    <name type="synonym">Noctua fulgens</name>
    <dbReference type="NCBI Taxonomy" id="7107"/>
    <lineage>
        <taxon>Eukaryota</taxon>
        <taxon>Metazoa</taxon>
        <taxon>Ecdysozoa</taxon>
        <taxon>Arthropoda</taxon>
        <taxon>Hexapoda</taxon>
        <taxon>Insecta</taxon>
        <taxon>Pterygota</taxon>
        <taxon>Neoptera</taxon>
        <taxon>Endopterygota</taxon>
        <taxon>Lepidoptera</taxon>
        <taxon>Glossata</taxon>
        <taxon>Ditrysia</taxon>
        <taxon>Noctuoidea</taxon>
        <taxon>Noctuidae</taxon>
        <taxon>Amphipyrinae</taxon>
        <taxon>Spodoptera</taxon>
    </lineage>
</organism>
<keyword evidence="2" id="KW-0964">Secreted</keyword>
<feature type="domain" description="Ig-like" evidence="4">
    <location>
        <begin position="1287"/>
        <end position="1368"/>
    </location>
</feature>
<feature type="compositionally biased region" description="Polar residues" evidence="3">
    <location>
        <begin position="588"/>
        <end position="597"/>
    </location>
</feature>
<feature type="compositionally biased region" description="Low complexity" evidence="3">
    <location>
        <begin position="876"/>
        <end position="887"/>
    </location>
</feature>
<dbReference type="Gene3D" id="2.60.40.10">
    <property type="entry name" value="Immunoglobulins"/>
    <property type="match status" value="1"/>
</dbReference>
<comment type="subcellular location">
    <subcellularLocation>
        <location evidence="1">Secreted</location>
    </subcellularLocation>
</comment>
<comment type="caution">
    <text evidence="5">The sequence shown here is derived from an EMBL/GenBank/DDBJ whole genome shotgun (WGS) entry which is preliminary data.</text>
</comment>
<evidence type="ECO:0000313" key="5">
    <source>
        <dbReference type="EMBL" id="KAH9628332.1"/>
    </source>
</evidence>
<proteinExistence type="predicted"/>
<feature type="compositionally biased region" description="Polar residues" evidence="3">
    <location>
        <begin position="611"/>
        <end position="643"/>
    </location>
</feature>
<evidence type="ECO:0000256" key="1">
    <source>
        <dbReference type="ARBA" id="ARBA00004613"/>
    </source>
</evidence>
<dbReference type="PANTHER" id="PTHR47246:SF1">
    <property type="entry name" value="MUCIN-19"/>
    <property type="match status" value="1"/>
</dbReference>
<dbReference type="PANTHER" id="PTHR47246">
    <property type="entry name" value="MUCIN-19"/>
    <property type="match status" value="1"/>
</dbReference>
<dbReference type="InterPro" id="IPR036179">
    <property type="entry name" value="Ig-like_dom_sf"/>
</dbReference>
<sequence>MSESKPTESREETKSLARVTLSKDFIAAFNKQLIQMYENVSQASLESSNKPRMERSVWKSRKIKAVQSEEVTNEEDDKFFLRRRINWEAVKKYFGHDRVCNCKCRSDKAMCKACAASDAVIDELIFEFDNIGQYMKDHCTEIQTFFWMNPGGGQKLRDSVSRIDKSLADYYKRVKGKCQGRTCKTFTTYIDKRQLVKTSKETRPDSLTHVINELSVLAEDLDKTVSLQACFNQKLKEEGDKFIKAIHNCIMRKSLVKRSNPAGPPKKKLIKNVYSLDNINVNIICNPESSSSSESFEHTSSLVPHQENSHLNDPLLDYVLGTPKHKKRKGLKKLFPRKSKKKLFTYYTSDYTKRPRLHFKRQINYGVVTPLISDGGGAFWNDYIKPSTNEPRVARDSRHDKSIQIAVVQKEANGGPKIQKIIEKPIRHQTPNTIFMTVKTTPQRKFREAETTMDDLTHNINQLLQLFGSLQDIESMNKNSNRSTMFLNHTTASFRDEQTTSTVRNKLDQTTIEKKSTKCIKKVKTKMHYKGDAVPDKPMSTTPKSKTLTQTSTLTTDQSERIEIQMEQNEKVLHSKEKEIEQNAKQLAQNEKTSGLKNKQFEQNDKKTAKINKQSEQINKQSEQINKQSEQINTQSEQINKQSEQIDKQTEQINQQSDLREKQFQLFEKQSQQDDKQSEQIDKLSDSKEQQFGQNEKQFDQSGRTELFQELQKQLDQTETSDGVTLDTSYDALDSLESKMASNSKAPTGTPASSKKLTSTTQNPMNASDTIIIRDVTSLRSGKNKTKTTNTMRTTTTERTTVKSKVLASVTPKKDEFAETKPQSLIDTETKVTTTTATSFLAKLKTATLKFFDGVSQRSKHPQKTTTPITTETTTLTTRQTDKLSTTETDPMYLDDSSSVTTRMSPTIVIINEYDNQISSNVLEDPNKDVNSYRNLLLSIIQYETNKLNDEWHRIAYGDRDRDEVGVKRSVAQKVPATTTKASKKPKTTPKSVSTDEDYDVIEGIKDLKNLELPEPTTQARKPAGLLNRIVNKMGMRVVPPDGKQVAKKPSLREIASRKKLNRKRRLKLNSWKMETSTMPVTESKISSIQTIQSWRGEAFPEADPFSRFSGREATDPDILQLFFFPRSAKESSGIIFPEFNTRALFQEACDSRRTPKASQICDIQATVDHIRLLQKKVPTEDFENLVKNISCYKYKTAEQEFFIPYQRTGKRWDWIRNKRCLRLQVAKFNDDTELDNDQFDIVSFDDDSNDSFEKYVRGDYGIYKIIRRKREAGLLKALDVGLRNIPPLKSTESEVYVMLGDSVTLHCVPYIPIASANKFYWYTDRKRMLNHNNVKVEGIKVTIHNAEPRNTGRYTCRMGQTVQREVQLTVMTIPEYDVVFLPVYKTEEICSYDDLKAIQDLGPLLSKQSNCGKTCSVRIDEPVCQRDRGTNSSLLRSTAVISMNPNHRINCSLQCRRDIASSLVMLSAVNTPYLADIAASCPPDTSSKRGDNTCKSCPRGTRAEPGASQCYAIKTPPRSIAIGCSVCILLSMIVHILSREMDPVELETSDEERTCTPKTAASITAAYAHTHTRPLSPSRVILPRFFRPSLTSSRATDSQETKFELWKERHIPPPLPPIDFDL</sequence>
<feature type="region of interest" description="Disordered" evidence="3">
    <location>
        <begin position="588"/>
        <end position="701"/>
    </location>
</feature>
<dbReference type="Proteomes" id="UP000814243">
    <property type="component" value="Unassembled WGS sequence"/>
</dbReference>
<dbReference type="GO" id="GO:0005576">
    <property type="term" value="C:extracellular region"/>
    <property type="evidence" value="ECO:0007669"/>
    <property type="project" value="UniProtKB-SubCell"/>
</dbReference>
<dbReference type="InterPro" id="IPR013783">
    <property type="entry name" value="Ig-like_fold"/>
</dbReference>
<accession>A0A922M106</accession>
<dbReference type="SMART" id="SM00409">
    <property type="entry name" value="IG"/>
    <property type="match status" value="1"/>
</dbReference>
<feature type="compositionally biased region" description="Basic and acidic residues" evidence="3">
    <location>
        <begin position="671"/>
        <end position="689"/>
    </location>
</feature>
<evidence type="ECO:0000256" key="2">
    <source>
        <dbReference type="ARBA" id="ARBA00022525"/>
    </source>
</evidence>
<dbReference type="InterPro" id="IPR007110">
    <property type="entry name" value="Ig-like_dom"/>
</dbReference>
<evidence type="ECO:0000313" key="6">
    <source>
        <dbReference type="Proteomes" id="UP000814243"/>
    </source>
</evidence>
<feature type="region of interest" description="Disordered" evidence="3">
    <location>
        <begin position="740"/>
        <end position="768"/>
    </location>
</feature>
<feature type="region of interest" description="Disordered" evidence="3">
    <location>
        <begin position="975"/>
        <end position="996"/>
    </location>
</feature>
<feature type="compositionally biased region" description="Basic and acidic residues" evidence="3">
    <location>
        <begin position="599"/>
        <end position="608"/>
    </location>
</feature>
<name>A0A922M106_SPOEX</name>
<dbReference type="EMBL" id="JACEFF010000917">
    <property type="protein sequence ID" value="KAH9628332.1"/>
    <property type="molecule type" value="Genomic_DNA"/>
</dbReference>
<feature type="region of interest" description="Disordered" evidence="3">
    <location>
        <begin position="527"/>
        <end position="559"/>
    </location>
</feature>
<evidence type="ECO:0000259" key="4">
    <source>
        <dbReference type="PROSITE" id="PS50835"/>
    </source>
</evidence>
<evidence type="ECO:0000256" key="3">
    <source>
        <dbReference type="SAM" id="MobiDB-lite"/>
    </source>
</evidence>
<reference evidence="5" key="1">
    <citation type="journal article" date="2021" name="G3 (Bethesda)">
        <title>Genome and transcriptome analysis of the beet armyworm Spodoptera exigua reveals targets for pest control. .</title>
        <authorList>
            <person name="Simon S."/>
            <person name="Breeschoten T."/>
            <person name="Jansen H.J."/>
            <person name="Dirks R.P."/>
            <person name="Schranz M.E."/>
            <person name="Ros V.I.D."/>
        </authorList>
    </citation>
    <scope>NUCLEOTIDE SEQUENCE</scope>
    <source>
        <strain evidence="5">TB_SE_WUR_2020</strain>
    </source>
</reference>